<dbReference type="AlphaFoldDB" id="A0A820UZL0"/>
<accession>A0A820UZL0</accession>
<organism evidence="2 3">
    <name type="scientific">Rotaria socialis</name>
    <dbReference type="NCBI Taxonomy" id="392032"/>
    <lineage>
        <taxon>Eukaryota</taxon>
        <taxon>Metazoa</taxon>
        <taxon>Spiralia</taxon>
        <taxon>Gnathifera</taxon>
        <taxon>Rotifera</taxon>
        <taxon>Eurotatoria</taxon>
        <taxon>Bdelloidea</taxon>
        <taxon>Philodinida</taxon>
        <taxon>Philodinidae</taxon>
        <taxon>Rotaria</taxon>
    </lineage>
</organism>
<feature type="non-terminal residue" evidence="2">
    <location>
        <position position="1"/>
    </location>
</feature>
<evidence type="ECO:0000313" key="3">
    <source>
        <dbReference type="Proteomes" id="UP000663873"/>
    </source>
</evidence>
<feature type="compositionally biased region" description="Polar residues" evidence="1">
    <location>
        <begin position="1"/>
        <end position="22"/>
    </location>
</feature>
<protein>
    <submittedName>
        <fullName evidence="2">Uncharacterized protein</fullName>
    </submittedName>
</protein>
<evidence type="ECO:0000313" key="2">
    <source>
        <dbReference type="EMBL" id="CAF4492749.1"/>
    </source>
</evidence>
<feature type="region of interest" description="Disordered" evidence="1">
    <location>
        <begin position="1"/>
        <end position="24"/>
    </location>
</feature>
<dbReference type="EMBL" id="CAJOBP010006429">
    <property type="protein sequence ID" value="CAF4492749.1"/>
    <property type="molecule type" value="Genomic_DNA"/>
</dbReference>
<reference evidence="2" key="1">
    <citation type="submission" date="2021-02" db="EMBL/GenBank/DDBJ databases">
        <authorList>
            <person name="Nowell W R."/>
        </authorList>
    </citation>
    <scope>NUCLEOTIDE SEQUENCE</scope>
</reference>
<gene>
    <name evidence="2" type="ORF">UJA718_LOCUS25759</name>
</gene>
<comment type="caution">
    <text evidence="2">The sequence shown here is derived from an EMBL/GenBank/DDBJ whole genome shotgun (WGS) entry which is preliminary data.</text>
</comment>
<sequence>MNNESESSGPVYNQIPPSNLPVTDTEVIQIDAKDTSLPRKTAADRVA</sequence>
<dbReference type="Proteomes" id="UP000663873">
    <property type="component" value="Unassembled WGS sequence"/>
</dbReference>
<feature type="non-terminal residue" evidence="2">
    <location>
        <position position="47"/>
    </location>
</feature>
<keyword evidence="3" id="KW-1185">Reference proteome</keyword>
<evidence type="ECO:0000256" key="1">
    <source>
        <dbReference type="SAM" id="MobiDB-lite"/>
    </source>
</evidence>
<proteinExistence type="predicted"/>
<name>A0A820UZL0_9BILA</name>